<proteinExistence type="predicted"/>
<evidence type="ECO:0000256" key="2">
    <source>
        <dbReference type="SAM" id="SignalP"/>
    </source>
</evidence>
<evidence type="ECO:0000256" key="1">
    <source>
        <dbReference type="SAM" id="MobiDB-lite"/>
    </source>
</evidence>
<dbReference type="Pfam" id="PF00188">
    <property type="entry name" value="CAP"/>
    <property type="match status" value="1"/>
</dbReference>
<keyword evidence="5" id="KW-1185">Reference proteome</keyword>
<feature type="chain" id="PRO_5025474699" description="SCP domain-containing protein" evidence="2">
    <location>
        <begin position="19"/>
        <end position="225"/>
    </location>
</feature>
<protein>
    <recommendedName>
        <fullName evidence="3">SCP domain-containing protein</fullName>
    </recommendedName>
</protein>
<accession>A0A6A6JIL7</accession>
<reference evidence="4" key="1">
    <citation type="journal article" date="2020" name="Stud. Mycol.">
        <title>101 Dothideomycetes genomes: a test case for predicting lifestyles and emergence of pathogens.</title>
        <authorList>
            <person name="Haridas S."/>
            <person name="Albert R."/>
            <person name="Binder M."/>
            <person name="Bloem J."/>
            <person name="Labutti K."/>
            <person name="Salamov A."/>
            <person name="Andreopoulos B."/>
            <person name="Baker S."/>
            <person name="Barry K."/>
            <person name="Bills G."/>
            <person name="Bluhm B."/>
            <person name="Cannon C."/>
            <person name="Castanera R."/>
            <person name="Culley D."/>
            <person name="Daum C."/>
            <person name="Ezra D."/>
            <person name="Gonzalez J."/>
            <person name="Henrissat B."/>
            <person name="Kuo A."/>
            <person name="Liang C."/>
            <person name="Lipzen A."/>
            <person name="Lutzoni F."/>
            <person name="Magnuson J."/>
            <person name="Mondo S."/>
            <person name="Nolan M."/>
            <person name="Ohm R."/>
            <person name="Pangilinan J."/>
            <person name="Park H.-J."/>
            <person name="Ramirez L."/>
            <person name="Alfaro M."/>
            <person name="Sun H."/>
            <person name="Tritt A."/>
            <person name="Yoshinaga Y."/>
            <person name="Zwiers L.-H."/>
            <person name="Turgeon B."/>
            <person name="Goodwin S."/>
            <person name="Spatafora J."/>
            <person name="Crous P."/>
            <person name="Grigoriev I."/>
        </authorList>
    </citation>
    <scope>NUCLEOTIDE SEQUENCE</scope>
    <source>
        <strain evidence="4">CBS 379.55</strain>
    </source>
</reference>
<organism evidence="4 5">
    <name type="scientific">Westerdykella ornata</name>
    <dbReference type="NCBI Taxonomy" id="318751"/>
    <lineage>
        <taxon>Eukaryota</taxon>
        <taxon>Fungi</taxon>
        <taxon>Dikarya</taxon>
        <taxon>Ascomycota</taxon>
        <taxon>Pezizomycotina</taxon>
        <taxon>Dothideomycetes</taxon>
        <taxon>Pleosporomycetidae</taxon>
        <taxon>Pleosporales</taxon>
        <taxon>Sporormiaceae</taxon>
        <taxon>Westerdykella</taxon>
    </lineage>
</organism>
<dbReference type="EMBL" id="ML986495">
    <property type="protein sequence ID" value="KAF2275788.1"/>
    <property type="molecule type" value="Genomic_DNA"/>
</dbReference>
<sequence length="225" mass="23934">MVSFKTLSLLGLASSAIAAPTAGRPGHKKVVWHTVIHTEYVTIYPGKPTAAPAQPTEQKAQPTTTLAYQAPPPPPPPSSTKVVVVTPTPVVKEPEYQPPANAGYMATVDEWRGKLGLAKLAVDAQLEANALKTCKDGNGQMVHQLNPGTMGQVLAPGGPEDFYHVFVGGWLCERPDMPGLNGVCAEASKGWYYTSTGHADILVSDKYKTIGCANYNGIWSCDLGY</sequence>
<dbReference type="Proteomes" id="UP000800097">
    <property type="component" value="Unassembled WGS sequence"/>
</dbReference>
<feature type="region of interest" description="Disordered" evidence="1">
    <location>
        <begin position="46"/>
        <end position="81"/>
    </location>
</feature>
<keyword evidence="2" id="KW-0732">Signal</keyword>
<dbReference type="InterPro" id="IPR014044">
    <property type="entry name" value="CAP_dom"/>
</dbReference>
<dbReference type="RefSeq" id="XP_033653327.1">
    <property type="nucleotide sequence ID" value="XM_033798449.1"/>
</dbReference>
<evidence type="ECO:0000313" key="5">
    <source>
        <dbReference type="Proteomes" id="UP000800097"/>
    </source>
</evidence>
<evidence type="ECO:0000313" key="4">
    <source>
        <dbReference type="EMBL" id="KAF2275788.1"/>
    </source>
</evidence>
<dbReference type="InterPro" id="IPR035940">
    <property type="entry name" value="CAP_sf"/>
</dbReference>
<dbReference type="OrthoDB" id="5350391at2759"/>
<feature type="signal peptide" evidence="2">
    <location>
        <begin position="1"/>
        <end position="18"/>
    </location>
</feature>
<dbReference type="GeneID" id="54551624"/>
<evidence type="ECO:0000259" key="3">
    <source>
        <dbReference type="Pfam" id="PF00188"/>
    </source>
</evidence>
<name>A0A6A6JIL7_WESOR</name>
<dbReference type="AlphaFoldDB" id="A0A6A6JIL7"/>
<dbReference type="SUPFAM" id="SSF55797">
    <property type="entry name" value="PR-1-like"/>
    <property type="match status" value="1"/>
</dbReference>
<feature type="compositionally biased region" description="Polar residues" evidence="1">
    <location>
        <begin position="55"/>
        <end position="67"/>
    </location>
</feature>
<gene>
    <name evidence="4" type="ORF">EI97DRAFT_433733</name>
</gene>
<feature type="domain" description="SCP" evidence="3">
    <location>
        <begin position="107"/>
        <end position="216"/>
    </location>
</feature>